<dbReference type="SUPFAM" id="SSF56300">
    <property type="entry name" value="Metallo-dependent phosphatases"/>
    <property type="match status" value="1"/>
</dbReference>
<evidence type="ECO:0000313" key="4">
    <source>
        <dbReference type="EMBL" id="MDC0683369.1"/>
    </source>
</evidence>
<gene>
    <name evidence="4" type="ORF">POL72_36905</name>
</gene>
<keyword evidence="1" id="KW-0479">Metal-binding</keyword>
<dbReference type="InterPro" id="IPR004843">
    <property type="entry name" value="Calcineurin-like_PHP"/>
</dbReference>
<dbReference type="Pfam" id="PF00149">
    <property type="entry name" value="Metallophos"/>
    <property type="match status" value="1"/>
</dbReference>
<keyword evidence="5" id="KW-1185">Reference proteome</keyword>
<proteinExistence type="predicted"/>
<keyword evidence="2" id="KW-0378">Hydrolase</keyword>
<organism evidence="4 5">
    <name type="scientific">Sorangium atrum</name>
    <dbReference type="NCBI Taxonomy" id="2995308"/>
    <lineage>
        <taxon>Bacteria</taxon>
        <taxon>Pseudomonadati</taxon>
        <taxon>Myxococcota</taxon>
        <taxon>Polyangia</taxon>
        <taxon>Polyangiales</taxon>
        <taxon>Polyangiaceae</taxon>
        <taxon>Sorangium</taxon>
    </lineage>
</organism>
<dbReference type="InterPro" id="IPR029052">
    <property type="entry name" value="Metallo-depent_PP-like"/>
</dbReference>
<protein>
    <submittedName>
        <fullName evidence="4">Metallophosphoesterase</fullName>
    </submittedName>
</protein>
<dbReference type="EMBL" id="JAQNDK010000004">
    <property type="protein sequence ID" value="MDC0683369.1"/>
    <property type="molecule type" value="Genomic_DNA"/>
</dbReference>
<name>A0ABT5CC60_9BACT</name>
<feature type="domain" description="Calcineurin-like phosphoesterase" evidence="3">
    <location>
        <begin position="52"/>
        <end position="213"/>
    </location>
</feature>
<dbReference type="PANTHER" id="PTHR31302">
    <property type="entry name" value="TRANSMEMBRANE PROTEIN WITH METALLOPHOSPHOESTERASE DOMAIN-RELATED"/>
    <property type="match status" value="1"/>
</dbReference>
<evidence type="ECO:0000256" key="2">
    <source>
        <dbReference type="ARBA" id="ARBA00022801"/>
    </source>
</evidence>
<evidence type="ECO:0000313" key="5">
    <source>
        <dbReference type="Proteomes" id="UP001217485"/>
    </source>
</evidence>
<dbReference type="RefSeq" id="WP_272101503.1">
    <property type="nucleotide sequence ID" value="NZ_JAQNDK010000004.1"/>
</dbReference>
<evidence type="ECO:0000256" key="1">
    <source>
        <dbReference type="ARBA" id="ARBA00022723"/>
    </source>
</evidence>
<evidence type="ECO:0000259" key="3">
    <source>
        <dbReference type="Pfam" id="PF00149"/>
    </source>
</evidence>
<dbReference type="Gene3D" id="3.60.21.10">
    <property type="match status" value="1"/>
</dbReference>
<dbReference type="Proteomes" id="UP001217485">
    <property type="component" value="Unassembled WGS sequence"/>
</dbReference>
<reference evidence="4 5" key="1">
    <citation type="submission" date="2023-01" db="EMBL/GenBank/DDBJ databases">
        <title>Minimal conservation of predation-associated metabolite biosynthetic gene clusters underscores biosynthetic potential of Myxococcota including descriptions for ten novel species: Archangium lansinium sp. nov., Myxococcus landrumus sp. nov., Nannocystis bai.</title>
        <authorList>
            <person name="Ahearne A."/>
            <person name="Stevens C."/>
            <person name="Dowd S."/>
        </authorList>
    </citation>
    <scope>NUCLEOTIDE SEQUENCE [LARGE SCALE GENOMIC DNA]</scope>
    <source>
        <strain evidence="4 5">WIWO2</strain>
    </source>
</reference>
<dbReference type="PANTHER" id="PTHR31302:SF31">
    <property type="entry name" value="PHOSPHODIESTERASE YAEI"/>
    <property type="match status" value="1"/>
</dbReference>
<dbReference type="InterPro" id="IPR051158">
    <property type="entry name" value="Metallophosphoesterase_sf"/>
</dbReference>
<accession>A0ABT5CC60</accession>
<dbReference type="CDD" id="cd07385">
    <property type="entry name" value="MPP_YkuE_C"/>
    <property type="match status" value="1"/>
</dbReference>
<comment type="caution">
    <text evidence="4">The sequence shown here is derived from an EMBL/GenBank/DDBJ whole genome shotgun (WGS) entry which is preliminary data.</text>
</comment>
<sequence length="273" mass="29138">MVRPVTRRAFLHASCCAAGIAAFDGIAIEPSWLDVAEHDVPIPRLPAALQGFRIAHLSDIHLRALGGVHEKAIDAIRRLAPDLVVLTGDSIEGEGSLGALEEFCRRLAAPGREVLATVGNWEHWGHVPLQRLSEVYARAGARLLGNESVLLKRGLSVVATDDFCSGNHDLRAALTNVPSAPARLFLTHAPGIFEALSPGAPRFDLGLAGHTHGGQIRALGTAVWVPPGSGRFRSGMYDTAHGRVYVSRGVGTSVLPVRFTCRPELPVFRLIAG</sequence>